<dbReference type="InterPro" id="IPR005467">
    <property type="entry name" value="His_kinase_dom"/>
</dbReference>
<dbReference type="Pfam" id="PF00512">
    <property type="entry name" value="HisKA"/>
    <property type="match status" value="1"/>
</dbReference>
<evidence type="ECO:0000313" key="10">
    <source>
        <dbReference type="EMBL" id="MBC3541103.1"/>
    </source>
</evidence>
<dbReference type="SUPFAM" id="SSF55874">
    <property type="entry name" value="ATPase domain of HSP90 chaperone/DNA topoisomerase II/histidine kinase"/>
    <property type="match status" value="1"/>
</dbReference>
<feature type="domain" description="PAC" evidence="9">
    <location>
        <begin position="690"/>
        <end position="743"/>
    </location>
</feature>
<dbReference type="NCBIfam" id="TIGR00229">
    <property type="entry name" value="sensory_box"/>
    <property type="match status" value="6"/>
</dbReference>
<dbReference type="PANTHER" id="PTHR43304">
    <property type="entry name" value="PHYTOCHROME-LIKE PROTEIN CPH1"/>
    <property type="match status" value="1"/>
</dbReference>
<keyword evidence="11" id="KW-1185">Reference proteome</keyword>
<dbReference type="SMART" id="SM00091">
    <property type="entry name" value="PAS"/>
    <property type="match status" value="6"/>
</dbReference>
<dbReference type="Pfam" id="PF00989">
    <property type="entry name" value="PAS"/>
    <property type="match status" value="1"/>
</dbReference>
<name>A0ABR6VW91_9BACT</name>
<dbReference type="Gene3D" id="3.30.565.10">
    <property type="entry name" value="Histidine kinase-like ATPase, C-terminal domain"/>
    <property type="match status" value="1"/>
</dbReference>
<evidence type="ECO:0000256" key="5">
    <source>
        <dbReference type="ARBA" id="ARBA00022777"/>
    </source>
</evidence>
<feature type="domain" description="PAS" evidence="8">
    <location>
        <begin position="616"/>
        <end position="687"/>
    </location>
</feature>
<dbReference type="InterPro" id="IPR000700">
    <property type="entry name" value="PAS-assoc_C"/>
</dbReference>
<dbReference type="InterPro" id="IPR052162">
    <property type="entry name" value="Sensor_kinase/Photoreceptor"/>
</dbReference>
<dbReference type="Gene3D" id="1.10.287.130">
    <property type="match status" value="1"/>
</dbReference>
<dbReference type="Pfam" id="PF08448">
    <property type="entry name" value="PAS_4"/>
    <property type="match status" value="1"/>
</dbReference>
<dbReference type="InterPro" id="IPR013656">
    <property type="entry name" value="PAS_4"/>
</dbReference>
<dbReference type="CDD" id="cd00130">
    <property type="entry name" value="PAS"/>
    <property type="match status" value="6"/>
</dbReference>
<evidence type="ECO:0000256" key="1">
    <source>
        <dbReference type="ARBA" id="ARBA00000085"/>
    </source>
</evidence>
<feature type="domain" description="PAS" evidence="8">
    <location>
        <begin position="2"/>
        <end position="45"/>
    </location>
</feature>
<comment type="caution">
    <text evidence="10">The sequence shown here is derived from an EMBL/GenBank/DDBJ whole genome shotgun (WGS) entry which is preliminary data.</text>
</comment>
<dbReference type="InterPro" id="IPR003661">
    <property type="entry name" value="HisK_dim/P_dom"/>
</dbReference>
<feature type="domain" description="PAS" evidence="8">
    <location>
        <begin position="379"/>
        <end position="449"/>
    </location>
</feature>
<protein>
    <recommendedName>
        <fullName evidence="2">histidine kinase</fullName>
        <ecNumber evidence="2">2.7.13.3</ecNumber>
    </recommendedName>
</protein>
<dbReference type="Pfam" id="PF08447">
    <property type="entry name" value="PAS_3"/>
    <property type="match status" value="2"/>
</dbReference>
<dbReference type="EMBL" id="JACOAF010000037">
    <property type="protein sequence ID" value="MBC3541103.1"/>
    <property type="molecule type" value="Genomic_DNA"/>
</dbReference>
<dbReference type="PANTHER" id="PTHR43304:SF1">
    <property type="entry name" value="PAC DOMAIN-CONTAINING PROTEIN"/>
    <property type="match status" value="1"/>
</dbReference>
<sequence length="955" mass="108687">MNFELMYALAEHSQEPMLLSSSRGDILYVNPAFCELVGQRREAVLEIGSAGWMHLLAETREIKEHLRADGRDAKLEANLWHKSGQKIPVELVSRSFSTSENHSYISVHVRDLRAQKDAHQKLEAQQQELKKAVRELQLVMDFSADLICTFSPDGEFLHVNKACLAILGYTPEELIGRNYRAFIHPEDHAITEQDAVEVIAISKTLNFKNRYLHKDGSTIYLSWSSSLVREENKIYCIGRNISNEVANQAKDKHNEYRLQALLQEGQDMVCILDKEGSYSFVSGSVIHAMGYDPQELIGRKPFEFIHPDDVVDILDEFEQVSAGMDAKTPPFRFKTKAGEWRWLETKGVNCFHHPAINGIIVNSRDITERLQAQRQLELSEKMYKAVFEKNPDFVYSLSPSGYFTSVNAAAISCIGYSEEEFLKMRPRDLLHPDKLKEAEENFVRIKAGESMTTETTVFNANGNKVHLAVTKVPVIVNGELIGVHGIAKDITAVKRQQRLLKDTANRLKNILESIKDAFFTLDKDWCFTYMNHQFEKSLGVKSSDLIGRDVREVFPSERYQKFYAKFQRAFSLQHPTHFEEYSYILNEWLDVSAYPSEEGLSVFIKGVSARKQVEAELKKLSLVASKTVNSVYITDDEARVEWVNDGFTRLTGYTLEEIKGRKPGDLLAGPETNLEKVSVIRQKLNYDKPFVQEVQNRSKSGEVYWSKLDVTPIIDDLTGGKKKFIVIETDITEQKRAEEERTKLTEELLRRNRHLEQFTYIVSHNLRSPVANIIGLTSLLSTSDNPDMQKGIITKLKQTSQNLDYIIRDLNEMLSLQAGVLEEREKIMLPTVIEQVLQELPLDGGSTIRVELNGVGEIGSIRSYVSSIISNLLTNAVKYKSPDRPLCLTIQAEHHQTEGMVCLMVTDNGLGINLKKRGQKPVWPLQTIPFPCLWQRIRAIPGKNPSRSPGRICNR</sequence>
<evidence type="ECO:0000259" key="9">
    <source>
        <dbReference type="PROSITE" id="PS50113"/>
    </source>
</evidence>
<evidence type="ECO:0000256" key="2">
    <source>
        <dbReference type="ARBA" id="ARBA00012438"/>
    </source>
</evidence>
<dbReference type="SUPFAM" id="SSF47384">
    <property type="entry name" value="Homodimeric domain of signal transducing histidine kinase"/>
    <property type="match status" value="1"/>
</dbReference>
<gene>
    <name evidence="10" type="ORF">H7U12_15520</name>
</gene>
<proteinExistence type="predicted"/>
<dbReference type="SUPFAM" id="SSF55785">
    <property type="entry name" value="PYP-like sensor domain (PAS domain)"/>
    <property type="match status" value="6"/>
</dbReference>
<dbReference type="SMART" id="SM00388">
    <property type="entry name" value="HisKA"/>
    <property type="match status" value="1"/>
</dbReference>
<dbReference type="Proteomes" id="UP000659698">
    <property type="component" value="Unassembled WGS sequence"/>
</dbReference>
<keyword evidence="6" id="KW-0175">Coiled coil</keyword>
<organism evidence="10 11">
    <name type="scientific">Rufibacter sediminis</name>
    <dbReference type="NCBI Taxonomy" id="2762756"/>
    <lineage>
        <taxon>Bacteria</taxon>
        <taxon>Pseudomonadati</taxon>
        <taxon>Bacteroidota</taxon>
        <taxon>Cytophagia</taxon>
        <taxon>Cytophagales</taxon>
        <taxon>Hymenobacteraceae</taxon>
        <taxon>Rufibacter</taxon>
    </lineage>
</organism>
<dbReference type="InterPro" id="IPR003594">
    <property type="entry name" value="HATPase_dom"/>
</dbReference>
<dbReference type="EC" id="2.7.13.3" evidence="2"/>
<feature type="domain" description="PAS" evidence="8">
    <location>
        <begin position="254"/>
        <end position="324"/>
    </location>
</feature>
<feature type="coiled-coil region" evidence="6">
    <location>
        <begin position="112"/>
        <end position="139"/>
    </location>
</feature>
<comment type="catalytic activity">
    <reaction evidence="1">
        <text>ATP + protein L-histidine = ADP + protein N-phospho-L-histidine.</text>
        <dbReference type="EC" id="2.7.13.3"/>
    </reaction>
</comment>
<accession>A0ABR6VW91</accession>
<dbReference type="InterPro" id="IPR035965">
    <property type="entry name" value="PAS-like_dom_sf"/>
</dbReference>
<dbReference type="InterPro" id="IPR000014">
    <property type="entry name" value="PAS"/>
</dbReference>
<dbReference type="InterPro" id="IPR036097">
    <property type="entry name" value="HisK_dim/P_sf"/>
</dbReference>
<dbReference type="InterPro" id="IPR013767">
    <property type="entry name" value="PAS_fold"/>
</dbReference>
<evidence type="ECO:0000313" key="11">
    <source>
        <dbReference type="Proteomes" id="UP000659698"/>
    </source>
</evidence>
<feature type="domain" description="PAS" evidence="8">
    <location>
        <begin position="503"/>
        <end position="573"/>
    </location>
</feature>
<evidence type="ECO:0000256" key="6">
    <source>
        <dbReference type="SAM" id="Coils"/>
    </source>
</evidence>
<keyword evidence="5" id="KW-0418">Kinase</keyword>
<reference evidence="10 11" key="1">
    <citation type="journal article" date="2019" name="Int. J. Syst. Evol. Microbiol.">
        <title>Rufibacter sediminis sp. nov., isolated from freshwater lake sediment.</title>
        <authorList>
            <person name="Qu J.H."/>
            <person name="Zhang L.J."/>
            <person name="Fu Y.H."/>
            <person name="Li H.F."/>
        </authorList>
    </citation>
    <scope>NUCLEOTIDE SEQUENCE [LARGE SCALE GENOMIC DNA]</scope>
    <source>
        <strain evidence="10 11">H-1</strain>
    </source>
</reference>
<dbReference type="InterPro" id="IPR001610">
    <property type="entry name" value="PAC"/>
</dbReference>
<evidence type="ECO:0000256" key="4">
    <source>
        <dbReference type="ARBA" id="ARBA00022679"/>
    </source>
</evidence>
<keyword evidence="3" id="KW-0597">Phosphoprotein</keyword>
<dbReference type="Gene3D" id="3.30.450.20">
    <property type="entry name" value="PAS domain"/>
    <property type="match status" value="6"/>
</dbReference>
<dbReference type="PROSITE" id="PS50112">
    <property type="entry name" value="PAS"/>
    <property type="match status" value="6"/>
</dbReference>
<evidence type="ECO:0000259" key="8">
    <source>
        <dbReference type="PROSITE" id="PS50112"/>
    </source>
</evidence>
<feature type="domain" description="Histidine kinase" evidence="7">
    <location>
        <begin position="761"/>
        <end position="912"/>
    </location>
</feature>
<dbReference type="InterPro" id="IPR013655">
    <property type="entry name" value="PAS_fold_3"/>
</dbReference>
<evidence type="ECO:0000256" key="3">
    <source>
        <dbReference type="ARBA" id="ARBA00022553"/>
    </source>
</evidence>
<dbReference type="PROSITE" id="PS50113">
    <property type="entry name" value="PAC"/>
    <property type="match status" value="1"/>
</dbReference>
<dbReference type="SMART" id="SM00086">
    <property type="entry name" value="PAC"/>
    <property type="match status" value="5"/>
</dbReference>
<dbReference type="Pfam" id="PF02518">
    <property type="entry name" value="HATPase_c"/>
    <property type="match status" value="1"/>
</dbReference>
<dbReference type="CDD" id="cd00082">
    <property type="entry name" value="HisKA"/>
    <property type="match status" value="1"/>
</dbReference>
<evidence type="ECO:0000259" key="7">
    <source>
        <dbReference type="PROSITE" id="PS50109"/>
    </source>
</evidence>
<dbReference type="Pfam" id="PF13426">
    <property type="entry name" value="PAS_9"/>
    <property type="match status" value="2"/>
</dbReference>
<dbReference type="PROSITE" id="PS50109">
    <property type="entry name" value="HIS_KIN"/>
    <property type="match status" value="1"/>
</dbReference>
<dbReference type="InterPro" id="IPR036890">
    <property type="entry name" value="HATPase_C_sf"/>
</dbReference>
<keyword evidence="4" id="KW-0808">Transferase</keyword>
<feature type="domain" description="PAS" evidence="8">
    <location>
        <begin position="132"/>
        <end position="208"/>
    </location>
</feature>